<organism evidence="1">
    <name type="scientific">hydrocarbon metagenome</name>
    <dbReference type="NCBI Taxonomy" id="938273"/>
    <lineage>
        <taxon>unclassified sequences</taxon>
        <taxon>metagenomes</taxon>
        <taxon>ecological metagenomes</taxon>
    </lineage>
</organism>
<protein>
    <submittedName>
        <fullName evidence="1">Uncharacterized protein</fullName>
    </submittedName>
</protein>
<accession>A0A0W8FY37</accession>
<dbReference type="AlphaFoldDB" id="A0A0W8FY37"/>
<reference evidence="1" key="1">
    <citation type="journal article" date="2015" name="Proc. Natl. Acad. Sci. U.S.A.">
        <title>Networks of energetic and metabolic interactions define dynamics in microbial communities.</title>
        <authorList>
            <person name="Embree M."/>
            <person name="Liu J.K."/>
            <person name="Al-Bassam M.M."/>
            <person name="Zengler K."/>
        </authorList>
    </citation>
    <scope>NUCLEOTIDE SEQUENCE</scope>
</reference>
<proteinExistence type="predicted"/>
<evidence type="ECO:0000313" key="1">
    <source>
        <dbReference type="EMBL" id="KUG25682.1"/>
    </source>
</evidence>
<name>A0A0W8FY37_9ZZZZ</name>
<dbReference type="EMBL" id="LNQE01000627">
    <property type="protein sequence ID" value="KUG25682.1"/>
    <property type="molecule type" value="Genomic_DNA"/>
</dbReference>
<gene>
    <name evidence="1" type="ORF">ASZ90_004492</name>
</gene>
<sequence>MNESAELYDKCKKTIIVLSAYSFSFRELNEKNQSTIKKDYRLTITLRGGTA</sequence>
<comment type="caution">
    <text evidence="1">The sequence shown here is derived from an EMBL/GenBank/DDBJ whole genome shotgun (WGS) entry which is preliminary data.</text>
</comment>